<proteinExistence type="predicted"/>
<dbReference type="EMBL" id="ML991795">
    <property type="protein sequence ID" value="KAF2234865.1"/>
    <property type="molecule type" value="Genomic_DNA"/>
</dbReference>
<evidence type="ECO:0000259" key="1">
    <source>
        <dbReference type="Pfam" id="PF00339"/>
    </source>
</evidence>
<protein>
    <recommendedName>
        <fullName evidence="1">Arrestin-like N-terminal domain-containing protein</fullName>
    </recommendedName>
</protein>
<dbReference type="InterPro" id="IPR011021">
    <property type="entry name" value="Arrestin-like_N"/>
</dbReference>
<dbReference type="InterPro" id="IPR014752">
    <property type="entry name" value="Arrestin-like_C"/>
</dbReference>
<accession>A0A6A6H9W9</accession>
<name>A0A6A6H9W9_VIRVR</name>
<feature type="domain" description="Arrestin-like N-terminal" evidence="1">
    <location>
        <begin position="13"/>
        <end position="113"/>
    </location>
</feature>
<keyword evidence="3" id="KW-1185">Reference proteome</keyword>
<reference evidence="2" key="1">
    <citation type="journal article" date="2020" name="Stud. Mycol.">
        <title>101 Dothideomycetes genomes: a test case for predicting lifestyles and emergence of pathogens.</title>
        <authorList>
            <person name="Haridas S."/>
            <person name="Albert R."/>
            <person name="Binder M."/>
            <person name="Bloem J."/>
            <person name="Labutti K."/>
            <person name="Salamov A."/>
            <person name="Andreopoulos B."/>
            <person name="Baker S."/>
            <person name="Barry K."/>
            <person name="Bills G."/>
            <person name="Bluhm B."/>
            <person name="Cannon C."/>
            <person name="Castanera R."/>
            <person name="Culley D."/>
            <person name="Daum C."/>
            <person name="Ezra D."/>
            <person name="Gonzalez J."/>
            <person name="Henrissat B."/>
            <person name="Kuo A."/>
            <person name="Liang C."/>
            <person name="Lipzen A."/>
            <person name="Lutzoni F."/>
            <person name="Magnuson J."/>
            <person name="Mondo S."/>
            <person name="Nolan M."/>
            <person name="Ohm R."/>
            <person name="Pangilinan J."/>
            <person name="Park H.-J."/>
            <person name="Ramirez L."/>
            <person name="Alfaro M."/>
            <person name="Sun H."/>
            <person name="Tritt A."/>
            <person name="Yoshinaga Y."/>
            <person name="Zwiers L.-H."/>
            <person name="Turgeon B."/>
            <person name="Goodwin S."/>
            <person name="Spatafora J."/>
            <person name="Crous P."/>
            <person name="Grigoriev I."/>
        </authorList>
    </citation>
    <scope>NUCLEOTIDE SEQUENCE</scope>
    <source>
        <strain evidence="2">Tuck. ex Michener</strain>
    </source>
</reference>
<dbReference type="OrthoDB" id="2333384at2759"/>
<dbReference type="Gene3D" id="2.60.40.640">
    <property type="match status" value="1"/>
</dbReference>
<evidence type="ECO:0000313" key="2">
    <source>
        <dbReference type="EMBL" id="KAF2234865.1"/>
    </source>
</evidence>
<organism evidence="2 3">
    <name type="scientific">Viridothelium virens</name>
    <name type="common">Speckled blister lichen</name>
    <name type="synonym">Trypethelium virens</name>
    <dbReference type="NCBI Taxonomy" id="1048519"/>
    <lineage>
        <taxon>Eukaryota</taxon>
        <taxon>Fungi</taxon>
        <taxon>Dikarya</taxon>
        <taxon>Ascomycota</taxon>
        <taxon>Pezizomycotina</taxon>
        <taxon>Dothideomycetes</taxon>
        <taxon>Dothideomycetes incertae sedis</taxon>
        <taxon>Trypetheliales</taxon>
        <taxon>Trypetheliaceae</taxon>
        <taxon>Viridothelium</taxon>
    </lineage>
</organism>
<dbReference type="AlphaFoldDB" id="A0A6A6H9W9"/>
<dbReference type="Pfam" id="PF00339">
    <property type="entry name" value="Arrestin_N"/>
    <property type="match status" value="1"/>
</dbReference>
<dbReference type="Proteomes" id="UP000800092">
    <property type="component" value="Unassembled WGS sequence"/>
</dbReference>
<sequence>MPRTGFKASPALQIEIQDQRPIYLPGDTLNGFILSDKKPSTLPHSLQSIRLKFFGRAKTKCVVKSGNSTSIYRGRAVFIQVTKIIHKDHICETGQHAWPFSMTIPEHPTPSIASRGDAFDPSPPFIFTRDPQTKQETDVTQHQLPSIMYYYDESGWSGKKIQAYIEYVLLAEAGSTKAVMPLYVRRQSVPSPITSHAMQLRPFSQETKTLALLPEYAEGSAPFGMKLKSILRPSKTPKYSYSIMVAYPATIQLEHPKTLPFKIYLVPHLDSKVTTISPEGSSLEQLPVVTVTSMEVELKSHVHIRCPGTFSDHSAAKHHTYHISGRSLSTPIAVPIIPKSDSEPKQSQETATLFSFNQYTASKQETTIPSAALDLGTLFSVFLGARSAKRQIYPTFATYNIAVSHSLKWKVNLSCAGEKHSVSGEPVVTVLAPSEEQEEMKMRQLGTEGMKKSHDELEAGAEAAINLVGQIMQAVTS</sequence>
<gene>
    <name evidence="2" type="ORF">EV356DRAFT_137830</name>
</gene>
<evidence type="ECO:0000313" key="3">
    <source>
        <dbReference type="Proteomes" id="UP000800092"/>
    </source>
</evidence>